<feature type="region of interest" description="Disordered" evidence="1">
    <location>
        <begin position="32"/>
        <end position="77"/>
    </location>
</feature>
<dbReference type="EMBL" id="JAGPUO010000026">
    <property type="protein sequence ID" value="KAG5655806.1"/>
    <property type="molecule type" value="Genomic_DNA"/>
</dbReference>
<comment type="caution">
    <text evidence="2">The sequence shown here is derived from an EMBL/GenBank/DDBJ whole genome shotgun (WGS) entry which is preliminary data.</text>
</comment>
<evidence type="ECO:0000313" key="2">
    <source>
        <dbReference type="EMBL" id="KAG5655806.1"/>
    </source>
</evidence>
<keyword evidence="3" id="KW-1185">Reference proteome</keyword>
<feature type="compositionally biased region" description="Basic and acidic residues" evidence="1">
    <location>
        <begin position="44"/>
        <end position="61"/>
    </location>
</feature>
<dbReference type="AlphaFoldDB" id="A0A9P7GT77"/>
<organism evidence="2 3">
    <name type="scientific">Fusarium avenaceum</name>
    <dbReference type="NCBI Taxonomy" id="40199"/>
    <lineage>
        <taxon>Eukaryota</taxon>
        <taxon>Fungi</taxon>
        <taxon>Dikarya</taxon>
        <taxon>Ascomycota</taxon>
        <taxon>Pezizomycotina</taxon>
        <taxon>Sordariomycetes</taxon>
        <taxon>Hypocreomycetidae</taxon>
        <taxon>Hypocreales</taxon>
        <taxon>Nectriaceae</taxon>
        <taxon>Fusarium</taxon>
        <taxon>Fusarium tricinctum species complex</taxon>
    </lineage>
</organism>
<dbReference type="Proteomes" id="UP000782241">
    <property type="component" value="Unassembled WGS sequence"/>
</dbReference>
<evidence type="ECO:0000313" key="3">
    <source>
        <dbReference type="Proteomes" id="UP000782241"/>
    </source>
</evidence>
<accession>A0A9P7GT77</accession>
<name>A0A9P7GT77_9HYPO</name>
<protein>
    <submittedName>
        <fullName evidence="2">Uncharacterized protein</fullName>
    </submittedName>
</protein>
<gene>
    <name evidence="2" type="ORF">KAF25_008925</name>
</gene>
<evidence type="ECO:0000256" key="1">
    <source>
        <dbReference type="SAM" id="MobiDB-lite"/>
    </source>
</evidence>
<proteinExistence type="predicted"/>
<sequence length="77" mass="7979">MQGEHAATALENNLSNLESRLDAILAALEAKEDPRLPATAIASKPEDSSKVEGTDDSKDEPQDGTTGDAVKAGKDTA</sequence>
<reference evidence="2" key="1">
    <citation type="submission" date="2021-04" db="EMBL/GenBank/DDBJ databases">
        <title>Draft genome of Fusarium avenaceum strain F156N33, isolated from an atmospheric sample in Virginia.</title>
        <authorList>
            <person name="Yang S."/>
            <person name="Vinatzer B.A."/>
            <person name="Coleman J."/>
        </authorList>
    </citation>
    <scope>NUCLEOTIDE SEQUENCE</scope>
    <source>
        <strain evidence="2">F156N33</strain>
    </source>
</reference>